<name>A0A517R5L1_9PLAN</name>
<evidence type="ECO:0000256" key="1">
    <source>
        <dbReference type="HAMAP-Rule" id="MF_00652"/>
    </source>
</evidence>
<sequence length="261" mass="29513">MLCVLSPSKTMEPPSKSRSLDLTEPRLLDESQKLVERLRKFSSKQLQNLMGISEDLADLNRERFSDWSRPHDAGNSVPAALYFRGDVYDGFDADSLTKRDLDYAQNHVRILSGLYGLLRPLDLIQPYRLEMGTKFTKGKPATLYDFWGDRLTETLREDLTAGRRASKALVNLASNEYFKAIDAKSLDLPVVIPAFKEKKEGKLVMMSFYAKKARGLMARYIVESRAKSPDDLKDFSADGYCYNAEASSDAKPVFSRPYPNG</sequence>
<dbReference type="HAMAP" id="MF_00652">
    <property type="entry name" value="UPF0246"/>
    <property type="match status" value="1"/>
</dbReference>
<dbReference type="PANTHER" id="PTHR30283:SF4">
    <property type="entry name" value="PEROXIDE STRESS RESISTANCE PROTEIN YAAA"/>
    <property type="match status" value="1"/>
</dbReference>
<keyword evidence="4" id="KW-1185">Reference proteome</keyword>
<gene>
    <name evidence="3" type="ORF">Pan189_35770</name>
</gene>
<dbReference type="EMBL" id="CP036268">
    <property type="protein sequence ID" value="QDT39174.1"/>
    <property type="molecule type" value="Genomic_DNA"/>
</dbReference>
<organism evidence="3 4">
    <name type="scientific">Stratiformator vulcanicus</name>
    <dbReference type="NCBI Taxonomy" id="2527980"/>
    <lineage>
        <taxon>Bacteria</taxon>
        <taxon>Pseudomonadati</taxon>
        <taxon>Planctomycetota</taxon>
        <taxon>Planctomycetia</taxon>
        <taxon>Planctomycetales</taxon>
        <taxon>Planctomycetaceae</taxon>
        <taxon>Stratiformator</taxon>
    </lineage>
</organism>
<evidence type="ECO:0000313" key="4">
    <source>
        <dbReference type="Proteomes" id="UP000317318"/>
    </source>
</evidence>
<protein>
    <recommendedName>
        <fullName evidence="1">UPF0246 protein Pan189_35770</fullName>
    </recommendedName>
</protein>
<dbReference type="GO" id="GO:0033194">
    <property type="term" value="P:response to hydroperoxide"/>
    <property type="evidence" value="ECO:0007669"/>
    <property type="project" value="TreeGrafter"/>
</dbReference>
<feature type="region of interest" description="Disordered" evidence="2">
    <location>
        <begin position="1"/>
        <end position="22"/>
    </location>
</feature>
<comment type="similarity">
    <text evidence="1">Belongs to the UPF0246 family.</text>
</comment>
<dbReference type="InterPro" id="IPR005583">
    <property type="entry name" value="YaaA"/>
</dbReference>
<dbReference type="OrthoDB" id="9777133at2"/>
<dbReference type="RefSeq" id="WP_145365334.1">
    <property type="nucleotide sequence ID" value="NZ_CP036268.1"/>
</dbReference>
<evidence type="ECO:0000313" key="3">
    <source>
        <dbReference type="EMBL" id="QDT39174.1"/>
    </source>
</evidence>
<dbReference type="PANTHER" id="PTHR30283">
    <property type="entry name" value="PEROXIDE STRESS RESPONSE PROTEIN YAAA"/>
    <property type="match status" value="1"/>
</dbReference>
<dbReference type="Proteomes" id="UP000317318">
    <property type="component" value="Chromosome"/>
</dbReference>
<reference evidence="3 4" key="1">
    <citation type="submission" date="2019-02" db="EMBL/GenBank/DDBJ databases">
        <title>Deep-cultivation of Planctomycetes and their phenomic and genomic characterization uncovers novel biology.</title>
        <authorList>
            <person name="Wiegand S."/>
            <person name="Jogler M."/>
            <person name="Boedeker C."/>
            <person name="Pinto D."/>
            <person name="Vollmers J."/>
            <person name="Rivas-Marin E."/>
            <person name="Kohn T."/>
            <person name="Peeters S.H."/>
            <person name="Heuer A."/>
            <person name="Rast P."/>
            <person name="Oberbeckmann S."/>
            <person name="Bunk B."/>
            <person name="Jeske O."/>
            <person name="Meyerdierks A."/>
            <person name="Storesund J.E."/>
            <person name="Kallscheuer N."/>
            <person name="Luecker S."/>
            <person name="Lage O.M."/>
            <person name="Pohl T."/>
            <person name="Merkel B.J."/>
            <person name="Hornburger P."/>
            <person name="Mueller R.-W."/>
            <person name="Bruemmer F."/>
            <person name="Labrenz M."/>
            <person name="Spormann A.M."/>
            <person name="Op den Camp H."/>
            <person name="Overmann J."/>
            <person name="Amann R."/>
            <person name="Jetten M.S.M."/>
            <person name="Mascher T."/>
            <person name="Medema M.H."/>
            <person name="Devos D.P."/>
            <person name="Kaster A.-K."/>
            <person name="Ovreas L."/>
            <person name="Rohde M."/>
            <person name="Galperin M.Y."/>
            <person name="Jogler C."/>
        </authorList>
    </citation>
    <scope>NUCLEOTIDE SEQUENCE [LARGE SCALE GENOMIC DNA]</scope>
    <source>
        <strain evidence="3 4">Pan189</strain>
    </source>
</reference>
<evidence type="ECO:0000256" key="2">
    <source>
        <dbReference type="SAM" id="MobiDB-lite"/>
    </source>
</evidence>
<dbReference type="Pfam" id="PF03883">
    <property type="entry name" value="H2O2_YaaD"/>
    <property type="match status" value="1"/>
</dbReference>
<accession>A0A517R5L1</accession>
<dbReference type="NCBIfam" id="NF002542">
    <property type="entry name" value="PRK02101.1-3"/>
    <property type="match status" value="1"/>
</dbReference>
<dbReference type="AlphaFoldDB" id="A0A517R5L1"/>
<dbReference type="GO" id="GO:0005829">
    <property type="term" value="C:cytosol"/>
    <property type="evidence" value="ECO:0007669"/>
    <property type="project" value="TreeGrafter"/>
</dbReference>
<proteinExistence type="inferred from homology"/>
<dbReference type="KEGG" id="svp:Pan189_35770"/>